<dbReference type="Proteomes" id="UP000356253">
    <property type="component" value="Unassembled WGS sequence"/>
</dbReference>
<sequence length="1030" mass="119678">MDLLSKTKNTKNNYSVRKRLLKVIAKAASLEERINESFVECNENNTFLNEKLKTEWINNIARGSEKKFEEWLSFMNWSKEDFFKVLHEDVKIKDEANLPNWANTLLQLFLDIEDYYLKEYEIKNHLEDNETHNILFPFIKLAEKYVIKESDRLELGITYTSGSEMVMVLKQRLIALTVSLIDSEIYLNNITAAFQQDSEKNDLNTFESWLIRIETYPVIAKLIAISYSNWGASITEFMSRLVKDKKRLSDNFFKGEDLGLLVKYIGDAGDVHCEGRSVVLLTFEGQKKIVYKPKDLSITNTYFKLLDKLNPHLSLSLLTRKVDVREQYTWEEFIEYKECTSTNQFKDFYKRLGMITRLFQLLGARDFWLDNLIAHGSQPVFIDLEMVIQNQKDEKNNLLLTEKIALEQIEESVIKIGIISLPTPIGFGVKFEDLGTLTAIKKFSSPFKLDLTTNNQLGFELEKSKDGYISWEKDDYLPRIGSVYAKTSDYMEDFLAGYEEMNTVLVQLKDKLLRKNSIISQFNKALLRYIHRDTWAYMRLIKNSYHSQALISGLARDKLMFSLYNEAWQDEESFNVKKAYVLTHEIKSILNLDVPLFNAIGGNCDLPTIKKVIRNYFKNSSKNLIESRLKNIIDFDVSKHKKIILSNYFGGTHEFPKIKYEKINYQQYTSKDWKEFSIECAQIIIDQAITTTTIEKSWIGIDYHPEMDANLLAALKPDIFSGTCGLSMLFTDLYKSFNNPIYKDFAIGSLQSTLAIIEKSKEKFRVFLHEWHRTSKPLIVGAYIGIGSQIIALEYCTRYIKETKLKKALEKYISIIPFGELTKNSSSDFITGFPGLLFSLINYVDKDYLFSLSNLQNKEIKCIPEESFIKLQLQPLEKGIGYLQFLLNQENTSIFDLKKPAKLAELIIGLEYLELNKNNKSIRSYYDTFLTKPPKKLRTTQLIEYADLSLNLYEILNEEKYFILASSFAKEIVDRKKETGEWLSDIWASENYYLSVLYGTGALSHLFLRLTKSGKFGSFRRLSTFKNMKL</sequence>
<protein>
    <submittedName>
        <fullName evidence="1">Uncharacterized protein</fullName>
    </submittedName>
</protein>
<dbReference type="EMBL" id="CABVMM010000002">
    <property type="protein sequence ID" value="VVU99512.1"/>
    <property type="molecule type" value="Genomic_DNA"/>
</dbReference>
<organism evidence="1 2">
    <name type="scientific">Mesonia oceanica</name>
    <dbReference type="NCBI Taxonomy" id="2687242"/>
    <lineage>
        <taxon>Bacteria</taxon>
        <taxon>Pseudomonadati</taxon>
        <taxon>Bacteroidota</taxon>
        <taxon>Flavobacteriia</taxon>
        <taxon>Flavobacteriales</taxon>
        <taxon>Flavobacteriaceae</taxon>
        <taxon>Mesonia</taxon>
    </lineage>
</organism>
<comment type="caution">
    <text evidence="1">The sequence shown here is derived from an EMBL/GenBank/DDBJ whole genome shotgun (WGS) entry which is preliminary data.</text>
</comment>
<accession>A0AC61Y6I2</accession>
<name>A0AC61Y6I2_9FLAO</name>
<gene>
    <name evidence="1" type="ORF">FVB9532_00766</name>
</gene>
<evidence type="ECO:0000313" key="1">
    <source>
        <dbReference type="EMBL" id="VVU99512.1"/>
    </source>
</evidence>
<proteinExistence type="predicted"/>
<evidence type="ECO:0000313" key="2">
    <source>
        <dbReference type="Proteomes" id="UP000356253"/>
    </source>
</evidence>
<keyword evidence="2" id="KW-1185">Reference proteome</keyword>
<reference evidence="1" key="1">
    <citation type="submission" date="2019-09" db="EMBL/GenBank/DDBJ databases">
        <authorList>
            <person name="Rodrigo-Torres L."/>
            <person name="Arahal R. D."/>
            <person name="Lucena T."/>
        </authorList>
    </citation>
    <scope>NUCLEOTIDE SEQUENCE</scope>
    <source>
        <strain evidence="1">ISS653</strain>
    </source>
</reference>